<organism evidence="10 11">
    <name type="scientific">Nocardiopsis alba</name>
    <dbReference type="NCBI Taxonomy" id="53437"/>
    <lineage>
        <taxon>Bacteria</taxon>
        <taxon>Bacillati</taxon>
        <taxon>Actinomycetota</taxon>
        <taxon>Actinomycetes</taxon>
        <taxon>Streptosporangiales</taxon>
        <taxon>Nocardiopsidaceae</taxon>
        <taxon>Nocardiopsis</taxon>
    </lineage>
</organism>
<dbReference type="PRINTS" id="PR00723">
    <property type="entry name" value="SUBTILISIN"/>
</dbReference>
<keyword evidence="2" id="KW-0645">Protease</keyword>
<evidence type="ECO:0000256" key="8">
    <source>
        <dbReference type="SAM" id="SignalP"/>
    </source>
</evidence>
<dbReference type="GO" id="GO:0006508">
    <property type="term" value="P:proteolysis"/>
    <property type="evidence" value="ECO:0007669"/>
    <property type="project" value="UniProtKB-KW"/>
</dbReference>
<evidence type="ECO:0000256" key="7">
    <source>
        <dbReference type="SAM" id="Phobius"/>
    </source>
</evidence>
<dbReference type="InterPro" id="IPR000209">
    <property type="entry name" value="Peptidase_S8/S53_dom"/>
</dbReference>
<keyword evidence="4" id="KW-0720">Serine protease</keyword>
<keyword evidence="3" id="KW-0378">Hydrolase</keyword>
<evidence type="ECO:0000256" key="1">
    <source>
        <dbReference type="ARBA" id="ARBA00011073"/>
    </source>
</evidence>
<dbReference type="Gene3D" id="3.40.50.200">
    <property type="entry name" value="Peptidase S8/S53 domain"/>
    <property type="match status" value="1"/>
</dbReference>
<dbReference type="GO" id="GO:0004252">
    <property type="term" value="F:serine-type endopeptidase activity"/>
    <property type="evidence" value="ECO:0007669"/>
    <property type="project" value="InterPro"/>
</dbReference>
<evidence type="ECO:0000256" key="2">
    <source>
        <dbReference type="ARBA" id="ARBA00022670"/>
    </source>
</evidence>
<dbReference type="InterPro" id="IPR015500">
    <property type="entry name" value="Peptidase_S8_subtilisin-rel"/>
</dbReference>
<dbReference type="InterPro" id="IPR050131">
    <property type="entry name" value="Peptidase_S8_subtilisin-like"/>
</dbReference>
<protein>
    <submittedName>
        <fullName evidence="10">Peptidase S8</fullName>
    </submittedName>
</protein>
<dbReference type="Pfam" id="PF00082">
    <property type="entry name" value="Peptidase_S8"/>
    <property type="match status" value="1"/>
</dbReference>
<dbReference type="EMBL" id="WWHY01000001">
    <property type="protein sequence ID" value="MYR32389.1"/>
    <property type="molecule type" value="Genomic_DNA"/>
</dbReference>
<feature type="compositionally biased region" description="Basic residues" evidence="6">
    <location>
        <begin position="376"/>
        <end position="388"/>
    </location>
</feature>
<dbReference type="PROSITE" id="PS51892">
    <property type="entry name" value="SUBTILASE"/>
    <property type="match status" value="1"/>
</dbReference>
<dbReference type="InterPro" id="IPR036852">
    <property type="entry name" value="Peptidase_S8/S53_dom_sf"/>
</dbReference>
<keyword evidence="7" id="KW-0812">Transmembrane</keyword>
<comment type="similarity">
    <text evidence="1 5">Belongs to the peptidase S8 family.</text>
</comment>
<dbReference type="PANTHER" id="PTHR43806:SF11">
    <property type="entry name" value="CEREVISIN-RELATED"/>
    <property type="match status" value="1"/>
</dbReference>
<evidence type="ECO:0000256" key="3">
    <source>
        <dbReference type="ARBA" id="ARBA00022801"/>
    </source>
</evidence>
<comment type="caution">
    <text evidence="5">Lacks conserved residue(s) required for the propagation of feature annotation.</text>
</comment>
<name>A0A7K2IQY8_9ACTN</name>
<dbReference type="PANTHER" id="PTHR43806">
    <property type="entry name" value="PEPTIDASE S8"/>
    <property type="match status" value="1"/>
</dbReference>
<gene>
    <name evidence="10" type="ORF">GTW20_08920</name>
</gene>
<proteinExistence type="inferred from homology"/>
<evidence type="ECO:0000256" key="5">
    <source>
        <dbReference type="PROSITE-ProRule" id="PRU01240"/>
    </source>
</evidence>
<keyword evidence="8" id="KW-0732">Signal</keyword>
<evidence type="ECO:0000313" key="11">
    <source>
        <dbReference type="Proteomes" id="UP000467124"/>
    </source>
</evidence>
<evidence type="ECO:0000256" key="6">
    <source>
        <dbReference type="SAM" id="MobiDB-lite"/>
    </source>
</evidence>
<reference evidence="10 11" key="1">
    <citation type="journal article" date="2019" name="Nat. Commun.">
        <title>The antimicrobial potential of Streptomyces from insect microbiomes.</title>
        <authorList>
            <person name="Chevrette M.G."/>
            <person name="Carlson C.M."/>
            <person name="Ortega H.E."/>
            <person name="Thomas C."/>
            <person name="Ananiev G.E."/>
            <person name="Barns K.J."/>
            <person name="Book A.J."/>
            <person name="Cagnazzo J."/>
            <person name="Carlos C."/>
            <person name="Flanigan W."/>
            <person name="Grubbs K.J."/>
            <person name="Horn H.A."/>
            <person name="Hoffmann F.M."/>
            <person name="Klassen J.L."/>
            <person name="Knack J.J."/>
            <person name="Lewin G.R."/>
            <person name="McDonald B.R."/>
            <person name="Muller L."/>
            <person name="Melo W.G.P."/>
            <person name="Pinto-Tomas A.A."/>
            <person name="Schmitz A."/>
            <person name="Wendt-Pienkowski E."/>
            <person name="Wildman S."/>
            <person name="Zhao M."/>
            <person name="Zhang F."/>
            <person name="Bugni T.S."/>
            <person name="Andes D.R."/>
            <person name="Pupo M.T."/>
            <person name="Currie C.R."/>
        </authorList>
    </citation>
    <scope>NUCLEOTIDE SEQUENCE [LARGE SCALE GENOMIC DNA]</scope>
    <source>
        <strain evidence="10 11">SID5840</strain>
    </source>
</reference>
<evidence type="ECO:0000256" key="4">
    <source>
        <dbReference type="ARBA" id="ARBA00022825"/>
    </source>
</evidence>
<feature type="signal peptide" evidence="8">
    <location>
        <begin position="1"/>
        <end position="33"/>
    </location>
</feature>
<evidence type="ECO:0000313" key="10">
    <source>
        <dbReference type="EMBL" id="MYR32389.1"/>
    </source>
</evidence>
<evidence type="ECO:0000259" key="9">
    <source>
        <dbReference type="Pfam" id="PF00082"/>
    </source>
</evidence>
<feature type="domain" description="Peptidase S8/S53" evidence="9">
    <location>
        <begin position="64"/>
        <end position="274"/>
    </location>
</feature>
<dbReference type="SUPFAM" id="SSF52743">
    <property type="entry name" value="Subtilisin-like"/>
    <property type="match status" value="1"/>
</dbReference>
<keyword evidence="7" id="KW-0472">Membrane</keyword>
<comment type="caution">
    <text evidence="10">The sequence shown here is derived from an EMBL/GenBank/DDBJ whole genome shotgun (WGS) entry which is preliminary data.</text>
</comment>
<keyword evidence="7" id="KW-1133">Transmembrane helix</keyword>
<dbReference type="RefSeq" id="WP_161110717.1">
    <property type="nucleotide sequence ID" value="NZ_WWHY01000001.1"/>
</dbReference>
<feature type="chain" id="PRO_5038384834" evidence="8">
    <location>
        <begin position="34"/>
        <end position="388"/>
    </location>
</feature>
<sequence>MLGGNSRSRTYKRHLLGVVAGACASLAVLGGTAAPAAADIPDFRPEQWALTSIGAQEVWERTEGRGVTVAMPGASVDEEHPDLRDNVEIDTELGENGTANQQGTAAAALVVAHGHGMDADGGVLGVAPEASVLAIPTEGDLSKAVRHAVESGVQVILLPRAGDGSEALLEATAFAADRDTLVVGPAGGEEDPNVLAVAGVDQNGGLVPESPDASLIDLTAPGVELETAGPDMGQTQVDGAPYAAAITAGAAALLTAEYPQLDPAQLRDAMVEGSQEGSGGLPTLHVESAMARASGEAQDIPLIDENLVQEDQGVHIPLWMWFALIGLVLAVIVLGLVLWVRRSSADPYGVKAEREAEEEELALERAAQAREEERPSRRRKGGRRRKSK</sequence>
<accession>A0A7K2IQY8</accession>
<dbReference type="AlphaFoldDB" id="A0A7K2IQY8"/>
<feature type="transmembrane region" description="Helical" evidence="7">
    <location>
        <begin position="318"/>
        <end position="340"/>
    </location>
</feature>
<feature type="region of interest" description="Disordered" evidence="6">
    <location>
        <begin position="361"/>
        <end position="388"/>
    </location>
</feature>
<dbReference type="Proteomes" id="UP000467124">
    <property type="component" value="Unassembled WGS sequence"/>
</dbReference>